<evidence type="ECO:0000256" key="4">
    <source>
        <dbReference type="ARBA" id="ARBA00031286"/>
    </source>
</evidence>
<proteinExistence type="predicted"/>
<dbReference type="EMBL" id="HACG01042176">
    <property type="protein sequence ID" value="CEK89041.1"/>
    <property type="molecule type" value="Transcribed_RNA"/>
</dbReference>
<evidence type="ECO:0000256" key="1">
    <source>
        <dbReference type="ARBA" id="ARBA00022741"/>
    </source>
</evidence>
<dbReference type="Pfam" id="PF00118">
    <property type="entry name" value="Cpn60_TCP1"/>
    <property type="match status" value="1"/>
</dbReference>
<dbReference type="AlphaFoldDB" id="A0A0B7B9T0"/>
<dbReference type="PANTHER" id="PTHR11353">
    <property type="entry name" value="CHAPERONIN"/>
    <property type="match status" value="1"/>
</dbReference>
<dbReference type="SUPFAM" id="SSF48592">
    <property type="entry name" value="GroEL equatorial domain-like"/>
    <property type="match status" value="1"/>
</dbReference>
<dbReference type="GO" id="GO:0140662">
    <property type="term" value="F:ATP-dependent protein folding chaperone"/>
    <property type="evidence" value="ECO:0007669"/>
    <property type="project" value="InterPro"/>
</dbReference>
<evidence type="ECO:0000256" key="3">
    <source>
        <dbReference type="ARBA" id="ARBA00023186"/>
    </source>
</evidence>
<keyword evidence="1" id="KW-0547">Nucleotide-binding</keyword>
<keyword evidence="3" id="KW-0143">Chaperone</keyword>
<evidence type="ECO:0000313" key="5">
    <source>
        <dbReference type="EMBL" id="CEK89041.1"/>
    </source>
</evidence>
<dbReference type="InterPro" id="IPR002423">
    <property type="entry name" value="Cpn60/GroEL/TCP-1"/>
</dbReference>
<dbReference type="InterPro" id="IPR017998">
    <property type="entry name" value="Chaperone_TCP-1"/>
</dbReference>
<dbReference type="GO" id="GO:0005524">
    <property type="term" value="F:ATP binding"/>
    <property type="evidence" value="ECO:0007669"/>
    <property type="project" value="UniProtKB-KW"/>
</dbReference>
<gene>
    <name evidence="5" type="primary">ORF168657</name>
</gene>
<dbReference type="InterPro" id="IPR027413">
    <property type="entry name" value="GROEL-like_equatorial_sf"/>
</dbReference>
<keyword evidence="2" id="KW-0067">ATP-binding</keyword>
<dbReference type="Gene3D" id="1.10.560.10">
    <property type="entry name" value="GroEL-like equatorial domain"/>
    <property type="match status" value="1"/>
</dbReference>
<dbReference type="FunFam" id="1.10.560.10:FF:000073">
    <property type="entry name" value="T-complex protein 1 subunit gamma"/>
    <property type="match status" value="1"/>
</dbReference>
<organism evidence="5">
    <name type="scientific">Arion vulgaris</name>
    <dbReference type="NCBI Taxonomy" id="1028688"/>
    <lineage>
        <taxon>Eukaryota</taxon>
        <taxon>Metazoa</taxon>
        <taxon>Spiralia</taxon>
        <taxon>Lophotrochozoa</taxon>
        <taxon>Mollusca</taxon>
        <taxon>Gastropoda</taxon>
        <taxon>Heterobranchia</taxon>
        <taxon>Euthyneura</taxon>
        <taxon>Panpulmonata</taxon>
        <taxon>Eupulmonata</taxon>
        <taxon>Stylommatophora</taxon>
        <taxon>Helicina</taxon>
        <taxon>Arionoidea</taxon>
        <taxon>Arionidae</taxon>
        <taxon>Arion</taxon>
    </lineage>
</organism>
<accession>A0A0B7B9T0</accession>
<reference evidence="5" key="1">
    <citation type="submission" date="2014-12" db="EMBL/GenBank/DDBJ databases">
        <title>Insight into the proteome of Arion vulgaris.</title>
        <authorList>
            <person name="Aradska J."/>
            <person name="Bulat T."/>
            <person name="Smidak R."/>
            <person name="Sarate P."/>
            <person name="Gangsoo J."/>
            <person name="Sialana F."/>
            <person name="Bilban M."/>
            <person name="Lubec G."/>
        </authorList>
    </citation>
    <scope>NUCLEOTIDE SEQUENCE</scope>
    <source>
        <tissue evidence="5">Skin</tissue>
    </source>
</reference>
<name>A0A0B7B9T0_9EUPU</name>
<protein>
    <recommendedName>
        <fullName evidence="4">CCT-gamma</fullName>
    </recommendedName>
</protein>
<sequence length="100" mass="11026">MEAFARALRQLPTIIADNAGYDSADLIAQMRAAHTEGKHTIGLDMDHGRIADVADLGITESYQVKRQVLISGAEAAEMIMRVDNIIKAAPRQRAPDHRHH</sequence>
<evidence type="ECO:0000256" key="2">
    <source>
        <dbReference type="ARBA" id="ARBA00022840"/>
    </source>
</evidence>